<reference evidence="2 4" key="2">
    <citation type="submission" date="2019-09" db="EMBL/GenBank/DDBJ databases">
        <title>Complete genome sequencing of four Arcobacter species reveals a diverse suite of mobile elements.</title>
        <authorList>
            <person name="Miller W.G."/>
            <person name="Yee E."/>
            <person name="Bono J.L."/>
        </authorList>
    </citation>
    <scope>NUCLEOTIDE SEQUENCE [LARGE SCALE GENOMIC DNA]</scope>
    <source>
        <strain evidence="2 4">CCUG 56899</strain>
    </source>
</reference>
<reference evidence="2 4" key="3">
    <citation type="submission" date="2019-09" db="EMBL/GenBank/DDBJ databases">
        <title>Taxonomic note: a critical rebuttal of the proposed division of the genus Arcobacter into six genera, emended descriptions of Arcobacter anaerophilus and the genus Arcobacter, and an assessment of genus-level boundaries for Epsilonproteobacteria using in silico genomic comparator tools.</title>
        <authorList>
            <person name="On S.L.W."/>
            <person name="Miller W.G."/>
            <person name="Biggs P."/>
            <person name="Cornelius A."/>
            <person name="Vandamme P."/>
        </authorList>
    </citation>
    <scope>NUCLEOTIDE SEQUENCE [LARGE SCALE GENOMIC DNA]</scope>
    <source>
        <strain evidence="2 4">CCUG 56899</strain>
    </source>
</reference>
<protein>
    <submittedName>
        <fullName evidence="2">Uncharacterized protein</fullName>
    </submittedName>
</protein>
<evidence type="ECO:0000313" key="2">
    <source>
        <dbReference type="EMBL" id="QEP39896.1"/>
    </source>
</evidence>
<dbReference type="AlphaFoldDB" id="A0A1C0AX75"/>
<dbReference type="Proteomes" id="UP000093159">
    <property type="component" value="Unassembled WGS sequence"/>
</dbReference>
<reference evidence="1 3" key="1">
    <citation type="submission" date="2015-05" db="EMBL/GenBank/DDBJ databases">
        <authorList>
            <person name="Rovetto F."/>
            <person name="Cocolin L."/>
            <person name="Illeghems K."/>
            <person name="Van Nieuwerburgh F."/>
            <person name="Houf K."/>
        </authorList>
    </citation>
    <scope>NUCLEOTIDE SEQUENCE [LARGE SCALE GENOMIC DNA]</scope>
    <source>
        <strain evidence="1 3">117434</strain>
    </source>
</reference>
<name>A0A1C0AX75_9BACT</name>
<dbReference type="KEGG" id="apoc:APORC_0263"/>
<evidence type="ECO:0000313" key="4">
    <source>
        <dbReference type="Proteomes" id="UP000322644"/>
    </source>
</evidence>
<dbReference type="EMBL" id="CP036246">
    <property type="protein sequence ID" value="QEP39896.1"/>
    <property type="molecule type" value="Genomic_DNA"/>
</dbReference>
<keyword evidence="3" id="KW-1185">Reference proteome</keyword>
<evidence type="ECO:0000313" key="3">
    <source>
        <dbReference type="Proteomes" id="UP000093159"/>
    </source>
</evidence>
<dbReference type="Proteomes" id="UP000322644">
    <property type="component" value="Chromosome"/>
</dbReference>
<dbReference type="EMBL" id="LDIR01000002">
    <property type="protein sequence ID" value="OCL91497.1"/>
    <property type="molecule type" value="Genomic_DNA"/>
</dbReference>
<accession>A0A1C0AX75</accession>
<sequence length="30" mass="3336">MDKIITILLVASALLTIYLSYFDSTKVFVG</sequence>
<proteinExistence type="predicted"/>
<gene>
    <name evidence="1" type="ORF">AAX28_01237</name>
    <name evidence="2" type="ORF">APORC_0263</name>
</gene>
<evidence type="ECO:0000313" key="1">
    <source>
        <dbReference type="EMBL" id="OCL91497.1"/>
    </source>
</evidence>
<organism evidence="2 4">
    <name type="scientific">Arcobacter porcinus</name>
    <dbReference type="NCBI Taxonomy" id="1935204"/>
    <lineage>
        <taxon>Bacteria</taxon>
        <taxon>Pseudomonadati</taxon>
        <taxon>Campylobacterota</taxon>
        <taxon>Epsilonproteobacteria</taxon>
        <taxon>Campylobacterales</taxon>
        <taxon>Arcobacteraceae</taxon>
        <taxon>Arcobacter</taxon>
    </lineage>
</organism>